<feature type="compositionally biased region" description="Low complexity" evidence="6">
    <location>
        <begin position="870"/>
        <end position="883"/>
    </location>
</feature>
<feature type="compositionally biased region" description="Basic and acidic residues" evidence="6">
    <location>
        <begin position="201"/>
        <end position="216"/>
    </location>
</feature>
<keyword evidence="2" id="KW-0808">Transferase</keyword>
<dbReference type="Gene3D" id="3.40.50.10330">
    <property type="entry name" value="Probable inorganic polyphosphate/atp-NAD kinase, domain 1"/>
    <property type="match status" value="1"/>
</dbReference>
<dbReference type="PANTHER" id="PTHR20275:SF0">
    <property type="entry name" value="NAD KINASE"/>
    <property type="match status" value="1"/>
</dbReference>
<sequence length="994" mass="106583">MSRPPNPRSPLAHESTASSSSSSSSSSRVAPSLAERRVPTATSTTGGGGPASPPYLSMHTSRMLHTTGSESATPLAPPVSSASRPPPPLRIPTSPARAHTHRTLSAGTQQPSYPYLQNAARDAAQTPPPKVNHATVAAASPSTAAPTTGTTYAAPLPSPCFVHSHLDPVLNASAAGGGGTATIKARKKARARPAELAQDAVARRTGGDGEAAEKTPTRGPAAALPEDGEGQEADDDDDGEDTEGDEGPTSEDERNTWTRQLAETAVSVREMSRQLGRARVVSHIQSVMIVTKARDNQLTKLTRELAVWLMKTPRDGKDRGLVVYVDSQLRKSKRFDAEGIERENPELFRPLPHRRYSRSSSSASLATDAGPLRPSGAATPSGPHRGGALTPLTMTNLGEALVKRSNSVTSNDGRTHPPQVRRSHSNGTSQNGGHDADDGQLRYWTNEMCRKSPHLFDFVITLGGDGTVLYTSWLFQQVVPPVIPFALGSLGFLTNFDYANFRPTLDAAIETGVRVNLRMRFTCTVYRAVDEADDVKCRRQAIRSGKTGGIFMKSLTREGWEAIENGKPASGGTGKGKDKAIKCFSTRPVESFEVLNDLVVDRGPSPYVSQLELFGDEHHMTTVQADGLTVSTPTGSTAYSLSAGGSLVHPEIPAILITPICPHTLSFRPMLLPDSMELRICVPYNSRSTAWASFDGRGRVELRQGDHIKVTASPYPFPTVCADKQSTDWFHSIARTLKWNERQRQKSFVILEEGRKKPRSPNADRSSATGRDRSTSEPVRSATTSSSPSGPVAGSGSNAPAPAAKRATFAETPIQERIGEDDDEDEDDELDEEDEEDDTAEEYDIDDVSESSPAMSASDPPAPGGIPAMSSKSTSPNSTTSLSDQQKSALDGRVRPRLSRPDLELMSNASSVSVDIQDDDTERYANGPPKPRGRSRSRVRQQQEQREEALRGPRNGGAVPIGESDEEKSQDRAFAVLGHDDDDSSQASGTESGA</sequence>
<dbReference type="STRING" id="741276.A0A2S5BEL8"/>
<dbReference type="InterPro" id="IPR017437">
    <property type="entry name" value="ATP-NAD_kinase_PpnK-typ_C"/>
</dbReference>
<evidence type="ECO:0000256" key="5">
    <source>
        <dbReference type="ARBA" id="ARBA00023027"/>
    </source>
</evidence>
<evidence type="ECO:0000313" key="7">
    <source>
        <dbReference type="EMBL" id="POY75226.1"/>
    </source>
</evidence>
<feature type="compositionally biased region" description="Acidic residues" evidence="6">
    <location>
        <begin position="226"/>
        <end position="250"/>
    </location>
</feature>
<evidence type="ECO:0000313" key="8">
    <source>
        <dbReference type="Proteomes" id="UP000237144"/>
    </source>
</evidence>
<dbReference type="InterPro" id="IPR017438">
    <property type="entry name" value="ATP-NAD_kinase_N"/>
</dbReference>
<comment type="caution">
    <text evidence="7">The sequence shown here is derived from an EMBL/GenBank/DDBJ whole genome shotgun (WGS) entry which is preliminary data.</text>
</comment>
<dbReference type="OrthoDB" id="24581at2759"/>
<feature type="compositionally biased region" description="Basic and acidic residues" evidence="6">
    <location>
        <begin position="890"/>
        <end position="903"/>
    </location>
</feature>
<dbReference type="HAMAP" id="MF_00361">
    <property type="entry name" value="NAD_kinase"/>
    <property type="match status" value="1"/>
</dbReference>
<keyword evidence="3" id="KW-0418">Kinase</keyword>
<feature type="compositionally biased region" description="Polar residues" evidence="6">
    <location>
        <begin position="58"/>
        <end position="72"/>
    </location>
</feature>
<dbReference type="GO" id="GO:0003951">
    <property type="term" value="F:NAD+ kinase activity"/>
    <property type="evidence" value="ECO:0007669"/>
    <property type="project" value="InterPro"/>
</dbReference>
<keyword evidence="8" id="KW-1185">Reference proteome</keyword>
<evidence type="ECO:0000256" key="1">
    <source>
        <dbReference type="ARBA" id="ARBA00010995"/>
    </source>
</evidence>
<feature type="region of interest" description="Disordered" evidence="6">
    <location>
        <begin position="749"/>
        <end position="994"/>
    </location>
</feature>
<dbReference type="SUPFAM" id="SSF111331">
    <property type="entry name" value="NAD kinase/diacylglycerol kinase-like"/>
    <property type="match status" value="1"/>
</dbReference>
<feature type="compositionally biased region" description="Low complexity" evidence="6">
    <location>
        <begin position="134"/>
        <end position="151"/>
    </location>
</feature>
<evidence type="ECO:0000256" key="3">
    <source>
        <dbReference type="ARBA" id="ARBA00022777"/>
    </source>
</evidence>
<evidence type="ECO:0008006" key="9">
    <source>
        <dbReference type="Google" id="ProtNLM"/>
    </source>
</evidence>
<dbReference type="InterPro" id="IPR016064">
    <property type="entry name" value="NAD/diacylglycerol_kinase_sf"/>
</dbReference>
<dbReference type="InterPro" id="IPR002504">
    <property type="entry name" value="NADK"/>
</dbReference>
<name>A0A2S5BEL8_9BASI</name>
<dbReference type="GO" id="GO:0006741">
    <property type="term" value="P:NADP+ biosynthetic process"/>
    <property type="evidence" value="ECO:0007669"/>
    <property type="project" value="InterPro"/>
</dbReference>
<dbReference type="Pfam" id="PF01513">
    <property type="entry name" value="NAD_kinase"/>
    <property type="match status" value="1"/>
</dbReference>
<feature type="region of interest" description="Disordered" evidence="6">
    <location>
        <begin position="1"/>
        <end position="151"/>
    </location>
</feature>
<dbReference type="Gene3D" id="2.60.200.30">
    <property type="entry name" value="Probable inorganic polyphosphate/atp-NAD kinase, domain 2"/>
    <property type="match status" value="1"/>
</dbReference>
<keyword evidence="4" id="KW-0521">NADP</keyword>
<feature type="compositionally biased region" description="Polar residues" evidence="6">
    <location>
        <begin position="985"/>
        <end position="994"/>
    </location>
</feature>
<feature type="compositionally biased region" description="Acidic residues" evidence="6">
    <location>
        <begin position="819"/>
        <end position="849"/>
    </location>
</feature>
<proteinExistence type="inferred from homology"/>
<feature type="region of interest" description="Disordered" evidence="6">
    <location>
        <begin position="346"/>
        <end position="391"/>
    </location>
</feature>
<gene>
    <name evidence="7" type="ORF">BMF94_1858</name>
</gene>
<feature type="compositionally biased region" description="Polar residues" evidence="6">
    <location>
        <begin position="103"/>
        <end position="112"/>
    </location>
</feature>
<dbReference type="Proteomes" id="UP000237144">
    <property type="component" value="Unassembled WGS sequence"/>
</dbReference>
<feature type="compositionally biased region" description="Low complexity" evidence="6">
    <location>
        <begin position="18"/>
        <end position="27"/>
    </location>
</feature>
<dbReference type="GO" id="GO:0019674">
    <property type="term" value="P:NAD+ metabolic process"/>
    <property type="evidence" value="ECO:0007669"/>
    <property type="project" value="InterPro"/>
</dbReference>
<comment type="similarity">
    <text evidence="1">Belongs to the NAD kinase family.</text>
</comment>
<feature type="region of interest" description="Disordered" evidence="6">
    <location>
        <begin position="174"/>
        <end position="258"/>
    </location>
</feature>
<evidence type="ECO:0000256" key="4">
    <source>
        <dbReference type="ARBA" id="ARBA00022857"/>
    </source>
</evidence>
<feature type="region of interest" description="Disordered" evidence="6">
    <location>
        <begin position="405"/>
        <end position="439"/>
    </location>
</feature>
<dbReference type="AlphaFoldDB" id="A0A2S5BEL8"/>
<protein>
    <recommendedName>
        <fullName evidence="9">NAD+ kinase</fullName>
    </recommendedName>
</protein>
<keyword evidence="5" id="KW-0520">NAD</keyword>
<dbReference type="FunFam" id="2.60.200.30:FF:000004">
    <property type="entry name" value="NAD kinase 2, chloroplastic"/>
    <property type="match status" value="1"/>
</dbReference>
<dbReference type="PANTHER" id="PTHR20275">
    <property type="entry name" value="NAD KINASE"/>
    <property type="match status" value="1"/>
</dbReference>
<organism evidence="7 8">
    <name type="scientific">Rhodotorula taiwanensis</name>
    <dbReference type="NCBI Taxonomy" id="741276"/>
    <lineage>
        <taxon>Eukaryota</taxon>
        <taxon>Fungi</taxon>
        <taxon>Dikarya</taxon>
        <taxon>Basidiomycota</taxon>
        <taxon>Pucciniomycotina</taxon>
        <taxon>Microbotryomycetes</taxon>
        <taxon>Sporidiobolales</taxon>
        <taxon>Sporidiobolaceae</taxon>
        <taxon>Rhodotorula</taxon>
    </lineage>
</organism>
<evidence type="ECO:0000256" key="2">
    <source>
        <dbReference type="ARBA" id="ARBA00022679"/>
    </source>
</evidence>
<feature type="compositionally biased region" description="Basic and acidic residues" evidence="6">
    <location>
        <begin position="941"/>
        <end position="951"/>
    </location>
</feature>
<evidence type="ECO:0000256" key="6">
    <source>
        <dbReference type="SAM" id="MobiDB-lite"/>
    </source>
</evidence>
<reference evidence="7 8" key="1">
    <citation type="journal article" date="2018" name="Front. Microbiol.">
        <title>Prospects for Fungal Bioremediation of Acidic Radioactive Waste Sites: Characterization and Genome Sequence of Rhodotorula taiwanensis MD1149.</title>
        <authorList>
            <person name="Tkavc R."/>
            <person name="Matrosova V.Y."/>
            <person name="Grichenko O.E."/>
            <person name="Gostincar C."/>
            <person name="Volpe R.P."/>
            <person name="Klimenkova P."/>
            <person name="Gaidamakova E.K."/>
            <person name="Zhou C.E."/>
            <person name="Stewart B.J."/>
            <person name="Lyman M.G."/>
            <person name="Malfatti S.A."/>
            <person name="Rubinfeld B."/>
            <person name="Courtot M."/>
            <person name="Singh J."/>
            <person name="Dalgard C.L."/>
            <person name="Hamilton T."/>
            <person name="Frey K.G."/>
            <person name="Gunde-Cimerman N."/>
            <person name="Dugan L."/>
            <person name="Daly M.J."/>
        </authorList>
    </citation>
    <scope>NUCLEOTIDE SEQUENCE [LARGE SCALE GENOMIC DNA]</scope>
    <source>
        <strain evidence="7 8">MD1149</strain>
    </source>
</reference>
<dbReference type="EMBL" id="PJQD01000019">
    <property type="protein sequence ID" value="POY75226.1"/>
    <property type="molecule type" value="Genomic_DNA"/>
</dbReference>
<feature type="compositionally biased region" description="Low complexity" evidence="6">
    <location>
        <begin position="781"/>
        <end position="804"/>
    </location>
</feature>
<accession>A0A2S5BEL8</accession>
<dbReference type="Pfam" id="PF20143">
    <property type="entry name" value="NAD_kinase_C"/>
    <property type="match status" value="1"/>
</dbReference>